<evidence type="ECO:0000256" key="1">
    <source>
        <dbReference type="ARBA" id="ARBA00004496"/>
    </source>
</evidence>
<proteinExistence type="inferred from homology"/>
<sequence>MAVPNPAAAGLNLNATAAASLVNITAQADMSNVDHDQLFTCLSCSVAFLSPDEQRDHMRSDWHRYNMKRRVANLPPVSAALFNRKVIERRNENAVTATKKGETCRLCMKSFASQGAYRTHVESKKHRDAEVKEATRLFQASVLASQASTEADPSNESNLPERTPTAEELDTVPSYSGPSNSSTAPRAPPTLSADVDATEEEINDTIDNKIAYARLRLLPTSCLFCSHPNATQEAAIEHMNIAHGFFIPDQEFLVDQEGLMLYLTEKVAIGNVCLYCNGKGKEYKSLEAVRKHMIDKSHCKLAYGNEIDRMELSDYYDFSSSYGALPPRRRRRRVPKALKPVNEEWEDMETEETADDEEDGSDVEVVEDEEADDSDSSDENGSDYTDATDDEAEAAYRAGAGGVSFDPETFELVLPTGRRIGHRSLQRYYNQRPSYASLHPETRDLVPVERRTIKEATDQSLIPARGGFGDYGAGGQVVKARNKGEAKNVMKNPFRGQQARENFKMRTGFIHNSQKHFRDPLLQ</sequence>
<protein>
    <submittedName>
        <fullName evidence="10">C2H2-type Zn-finger protein</fullName>
    </submittedName>
</protein>
<dbReference type="InterPro" id="IPR041661">
    <property type="entry name" value="ZN622/Rei1/Reh1_Znf-C2H2"/>
</dbReference>
<dbReference type="GO" id="GO:0008270">
    <property type="term" value="F:zinc ion binding"/>
    <property type="evidence" value="ECO:0007669"/>
    <property type="project" value="InterPro"/>
</dbReference>
<dbReference type="Pfam" id="PF12756">
    <property type="entry name" value="zf-C2H2_2"/>
    <property type="match status" value="1"/>
</dbReference>
<keyword evidence="6" id="KW-0862">Zinc</keyword>
<dbReference type="GO" id="GO:0005737">
    <property type="term" value="C:cytoplasm"/>
    <property type="evidence" value="ECO:0007669"/>
    <property type="project" value="UniProtKB-SubCell"/>
</dbReference>
<evidence type="ECO:0000259" key="9">
    <source>
        <dbReference type="PROSITE" id="PS00028"/>
    </source>
</evidence>
<evidence type="ECO:0000313" key="10">
    <source>
        <dbReference type="EMBL" id="CDZ98137.1"/>
    </source>
</evidence>
<keyword evidence="4" id="KW-0479">Metal-binding</keyword>
<feature type="region of interest" description="Disordered" evidence="8">
    <location>
        <begin position="340"/>
        <end position="386"/>
    </location>
</feature>
<evidence type="ECO:0000256" key="8">
    <source>
        <dbReference type="SAM" id="MobiDB-lite"/>
    </source>
</evidence>
<dbReference type="InterPro" id="IPR003604">
    <property type="entry name" value="Matrin/U1-like-C_Znf_C2H2"/>
</dbReference>
<evidence type="ECO:0000256" key="4">
    <source>
        <dbReference type="ARBA" id="ARBA00022723"/>
    </source>
</evidence>
<dbReference type="InterPro" id="IPR013087">
    <property type="entry name" value="Znf_C2H2_type"/>
</dbReference>
<keyword evidence="5" id="KW-0677">Repeat</keyword>
<dbReference type="SUPFAM" id="SSF57667">
    <property type="entry name" value="beta-beta-alpha zinc fingers"/>
    <property type="match status" value="2"/>
</dbReference>
<organism evidence="10">
    <name type="scientific">Phaffia rhodozyma</name>
    <name type="common">Yeast</name>
    <name type="synonym">Xanthophyllomyces dendrorhous</name>
    <dbReference type="NCBI Taxonomy" id="264483"/>
    <lineage>
        <taxon>Eukaryota</taxon>
        <taxon>Fungi</taxon>
        <taxon>Dikarya</taxon>
        <taxon>Basidiomycota</taxon>
        <taxon>Agaricomycotina</taxon>
        <taxon>Tremellomycetes</taxon>
        <taxon>Cystofilobasidiales</taxon>
        <taxon>Mrakiaceae</taxon>
        <taxon>Phaffia</taxon>
    </lineage>
</organism>
<feature type="compositionally biased region" description="Polar residues" evidence="8">
    <location>
        <begin position="144"/>
        <end position="160"/>
    </location>
</feature>
<dbReference type="SMART" id="SM00451">
    <property type="entry name" value="ZnF_U1"/>
    <property type="match status" value="2"/>
</dbReference>
<evidence type="ECO:0000256" key="7">
    <source>
        <dbReference type="ARBA" id="ARBA00034126"/>
    </source>
</evidence>
<reference evidence="10" key="1">
    <citation type="submission" date="2014-08" db="EMBL/GenBank/DDBJ databases">
        <authorList>
            <person name="Sharma Rahul"/>
            <person name="Thines Marco"/>
        </authorList>
    </citation>
    <scope>NUCLEOTIDE SEQUENCE</scope>
</reference>
<evidence type="ECO:0000256" key="2">
    <source>
        <dbReference type="ARBA" id="ARBA00022490"/>
    </source>
</evidence>
<dbReference type="SMART" id="SM00355">
    <property type="entry name" value="ZnF_C2H2"/>
    <property type="match status" value="4"/>
</dbReference>
<dbReference type="GO" id="GO:0042273">
    <property type="term" value="P:ribosomal large subunit biogenesis"/>
    <property type="evidence" value="ECO:0007669"/>
    <property type="project" value="TreeGrafter"/>
</dbReference>
<feature type="compositionally biased region" description="Polar residues" evidence="8">
    <location>
        <begin position="173"/>
        <end position="184"/>
    </location>
</feature>
<dbReference type="PANTHER" id="PTHR13182">
    <property type="entry name" value="ZINC FINGER PROTEIN 622"/>
    <property type="match status" value="1"/>
</dbReference>
<feature type="region of interest" description="Disordered" evidence="8">
    <location>
        <begin position="144"/>
        <end position="196"/>
    </location>
</feature>
<keyword evidence="3" id="KW-0690">Ribosome biogenesis</keyword>
<dbReference type="GO" id="GO:0003676">
    <property type="term" value="F:nucleic acid binding"/>
    <property type="evidence" value="ECO:0007669"/>
    <property type="project" value="InterPro"/>
</dbReference>
<dbReference type="AlphaFoldDB" id="A0A0F7SME5"/>
<comment type="similarity">
    <text evidence="7">Belongs to the REI1 family.</text>
</comment>
<feature type="domain" description="C2H2-type" evidence="9">
    <location>
        <begin position="104"/>
        <end position="126"/>
    </location>
</feature>
<evidence type="ECO:0000256" key="3">
    <source>
        <dbReference type="ARBA" id="ARBA00022517"/>
    </source>
</evidence>
<dbReference type="PANTHER" id="PTHR13182:SF8">
    <property type="entry name" value="CYTOPLASMIC 60S SUBUNIT BIOGENESIS FACTOR ZNF622"/>
    <property type="match status" value="1"/>
</dbReference>
<comment type="subcellular location">
    <subcellularLocation>
        <location evidence="1">Cytoplasm</location>
    </subcellularLocation>
</comment>
<dbReference type="InterPro" id="IPR036236">
    <property type="entry name" value="Znf_C2H2_sf"/>
</dbReference>
<feature type="domain" description="C2H2-type" evidence="9">
    <location>
        <begin position="41"/>
        <end position="63"/>
    </location>
</feature>
<dbReference type="EMBL" id="LN483326">
    <property type="protein sequence ID" value="CDZ98137.1"/>
    <property type="molecule type" value="Genomic_DNA"/>
</dbReference>
<keyword evidence="2" id="KW-0963">Cytoplasm</keyword>
<evidence type="ECO:0000256" key="5">
    <source>
        <dbReference type="ARBA" id="ARBA00022737"/>
    </source>
</evidence>
<dbReference type="PROSITE" id="PS00028">
    <property type="entry name" value="ZINC_FINGER_C2H2_1"/>
    <property type="match status" value="2"/>
</dbReference>
<evidence type="ECO:0000256" key="6">
    <source>
        <dbReference type="ARBA" id="ARBA00022833"/>
    </source>
</evidence>
<name>A0A0F7SME5_PHARH</name>
<dbReference type="GO" id="GO:0030687">
    <property type="term" value="C:preribosome, large subunit precursor"/>
    <property type="evidence" value="ECO:0007669"/>
    <property type="project" value="TreeGrafter"/>
</dbReference>
<feature type="compositionally biased region" description="Acidic residues" evidence="8">
    <location>
        <begin position="343"/>
        <end position="386"/>
    </location>
</feature>
<dbReference type="Pfam" id="PF12874">
    <property type="entry name" value="zf-met"/>
    <property type="match status" value="1"/>
</dbReference>
<accession>A0A0F7SME5</accession>
<dbReference type="InterPro" id="IPR040025">
    <property type="entry name" value="Znf622/Rei1/Reh1"/>
</dbReference>